<dbReference type="Gene3D" id="2.60.40.420">
    <property type="entry name" value="Cupredoxins - blue copper proteins"/>
    <property type="match status" value="1"/>
</dbReference>
<dbReference type="InterPro" id="IPR014222">
    <property type="entry name" value="Cyt_c_oxidase_su2"/>
</dbReference>
<evidence type="ECO:0000313" key="20">
    <source>
        <dbReference type="EMBL" id="AIL24461.1"/>
    </source>
</evidence>
<dbReference type="GO" id="GO:0005507">
    <property type="term" value="F:copper ion binding"/>
    <property type="evidence" value="ECO:0007669"/>
    <property type="project" value="InterPro"/>
</dbReference>
<keyword evidence="9" id="KW-0460">Magnesium</keyword>
<evidence type="ECO:0000256" key="6">
    <source>
        <dbReference type="ARBA" id="ARBA00022692"/>
    </source>
</evidence>
<dbReference type="SUPFAM" id="SSF49503">
    <property type="entry name" value="Cupredoxins"/>
    <property type="match status" value="1"/>
</dbReference>
<evidence type="ECO:0000259" key="18">
    <source>
        <dbReference type="PROSITE" id="PS50857"/>
    </source>
</evidence>
<evidence type="ECO:0000256" key="14">
    <source>
        <dbReference type="ARBA" id="ARBA00023136"/>
    </source>
</evidence>
<dbReference type="PROSITE" id="PS50857">
    <property type="entry name" value="COX2_CUA"/>
    <property type="match status" value="1"/>
</dbReference>
<keyword evidence="11 16" id="KW-0249">Electron transport</keyword>
<comment type="catalytic activity">
    <reaction evidence="15">
        <text>4 Fe(II)-[cytochrome c] + O2 + 8 H(+)(in) = 4 Fe(III)-[cytochrome c] + 2 H2O + 4 H(+)(out)</text>
        <dbReference type="Rhea" id="RHEA:11436"/>
        <dbReference type="Rhea" id="RHEA-COMP:10350"/>
        <dbReference type="Rhea" id="RHEA-COMP:14399"/>
        <dbReference type="ChEBI" id="CHEBI:15377"/>
        <dbReference type="ChEBI" id="CHEBI:15378"/>
        <dbReference type="ChEBI" id="CHEBI:15379"/>
        <dbReference type="ChEBI" id="CHEBI:29033"/>
        <dbReference type="ChEBI" id="CHEBI:29034"/>
        <dbReference type="EC" id="7.1.1.9"/>
    </reaction>
    <physiologicalReaction direction="left-to-right" evidence="15">
        <dbReference type="Rhea" id="RHEA:11437"/>
    </physiologicalReaction>
</comment>
<feature type="domain" description="Cytochrome oxidase subunit II copper A binding" evidence="18">
    <location>
        <begin position="104"/>
        <end position="239"/>
    </location>
</feature>
<accession>A0A0K0KN69</accession>
<dbReference type="PANTHER" id="PTHR22888:SF9">
    <property type="entry name" value="CYTOCHROME C OXIDASE SUBUNIT 2"/>
    <property type="match status" value="1"/>
</dbReference>
<evidence type="ECO:0000256" key="4">
    <source>
        <dbReference type="ARBA" id="ARBA00022448"/>
    </source>
</evidence>
<geneLocation type="mitochondrion" evidence="20"/>
<comment type="cofactor">
    <cofactor evidence="16">
        <name>Cu cation</name>
        <dbReference type="ChEBI" id="CHEBI:23378"/>
    </cofactor>
    <text evidence="16">Binds a copper A center.</text>
</comment>
<keyword evidence="8 16" id="KW-0999">Mitochondrion inner membrane</keyword>
<sequence length="244" mass="28669">MNNTNNLWFFKDLPEKQQLNFQDPSSPIMEQIIILHDYTMFILLTILILILWILIKITTTTLYWRDMNENTKLEIIWTTLPAIILTIIAYPSLKLLYATDERIEPELTIKRIGNQWYWSYEYSDYEQRKIEFTSYMLPTEELKTGDNRLLEVDNRLIIPINTNIRILITAADVLHSFTIPSLGIKADAVPGRLNQVNFLRNRPGIFYGQCSELCGTNHSFMPIVIEATSLKNYRYFIHTETNKP</sequence>
<organism evidence="20">
    <name type="scientific">Docosaccus maculatus</name>
    <dbReference type="NCBI Taxonomy" id="1503681"/>
    <lineage>
        <taxon>Eukaryota</taxon>
        <taxon>Metazoa</taxon>
        <taxon>Porifera</taxon>
        <taxon>Hexactinellida</taxon>
        <taxon>Hexasterophora</taxon>
        <taxon>Lyssacinosida</taxon>
        <taxon>Euplectellidae</taxon>
        <taxon>Docosaccus</taxon>
    </lineage>
</organism>
<dbReference type="GO" id="GO:0004129">
    <property type="term" value="F:cytochrome-c oxidase activity"/>
    <property type="evidence" value="ECO:0007669"/>
    <property type="project" value="UniProtKB-EC"/>
</dbReference>
<dbReference type="EMBL" id="KJ634156">
    <property type="protein sequence ID" value="AIL24461.1"/>
    <property type="molecule type" value="Genomic_DNA"/>
</dbReference>
<evidence type="ECO:0000256" key="8">
    <source>
        <dbReference type="ARBA" id="ARBA00022792"/>
    </source>
</evidence>
<evidence type="ECO:0000256" key="13">
    <source>
        <dbReference type="ARBA" id="ARBA00023008"/>
    </source>
</evidence>
<evidence type="ECO:0000256" key="11">
    <source>
        <dbReference type="ARBA" id="ARBA00022982"/>
    </source>
</evidence>
<keyword evidence="7 16" id="KW-0479">Metal-binding</keyword>
<comment type="subcellular location">
    <subcellularLocation>
        <location evidence="1 16">Mitochondrion inner membrane</location>
        <topology evidence="1 16">Multi-pass membrane protein</topology>
    </subcellularLocation>
</comment>
<dbReference type="PROSITE" id="PS50999">
    <property type="entry name" value="COX2_TM"/>
    <property type="match status" value="1"/>
</dbReference>
<dbReference type="GO" id="GO:0016491">
    <property type="term" value="F:oxidoreductase activity"/>
    <property type="evidence" value="ECO:0007669"/>
    <property type="project" value="InterPro"/>
</dbReference>
<name>A0A0K0KN69_9METZ</name>
<evidence type="ECO:0000256" key="2">
    <source>
        <dbReference type="ARBA" id="ARBA00007866"/>
    </source>
</evidence>
<dbReference type="InterPro" id="IPR034210">
    <property type="entry name" value="CcO_II_C"/>
</dbReference>
<dbReference type="InterPro" id="IPR008972">
    <property type="entry name" value="Cupredoxin"/>
</dbReference>
<reference evidence="20" key="1">
    <citation type="submission" date="2014-03" db="EMBL/GenBank/DDBJ databases">
        <title>Mitochondrial genome evolution in two species of glass sponges.</title>
        <authorList>
            <person name="Kahn A.S."/>
            <person name="Geller J.B."/>
        </authorList>
    </citation>
    <scope>NUCLEOTIDE SEQUENCE</scope>
</reference>
<feature type="transmembrane region" description="Helical" evidence="17">
    <location>
        <begin position="75"/>
        <end position="93"/>
    </location>
</feature>
<evidence type="ECO:0000256" key="16">
    <source>
        <dbReference type="RuleBase" id="RU000457"/>
    </source>
</evidence>
<dbReference type="GO" id="GO:0042773">
    <property type="term" value="P:ATP synthesis coupled electron transport"/>
    <property type="evidence" value="ECO:0007669"/>
    <property type="project" value="TreeGrafter"/>
</dbReference>
<dbReference type="InterPro" id="IPR001505">
    <property type="entry name" value="Copper_CuA"/>
</dbReference>
<dbReference type="PRINTS" id="PR01166">
    <property type="entry name" value="CYCOXIDASEII"/>
</dbReference>
<evidence type="ECO:0000256" key="17">
    <source>
        <dbReference type="SAM" id="Phobius"/>
    </source>
</evidence>
<keyword evidence="5 16" id="KW-0679">Respiratory chain</keyword>
<dbReference type="AlphaFoldDB" id="A0A0K0KN69"/>
<keyword evidence="10" id="KW-1278">Translocase</keyword>
<dbReference type="Pfam" id="PF02790">
    <property type="entry name" value="COX2_TM"/>
    <property type="match status" value="1"/>
</dbReference>
<dbReference type="NCBIfam" id="TIGR02866">
    <property type="entry name" value="CoxB"/>
    <property type="match status" value="1"/>
</dbReference>
<proteinExistence type="inferred from homology"/>
<keyword evidence="6 16" id="KW-0812">Transmembrane</keyword>
<dbReference type="InterPro" id="IPR036257">
    <property type="entry name" value="Cyt_c_oxidase_su2_TM_sf"/>
</dbReference>
<evidence type="ECO:0000256" key="5">
    <source>
        <dbReference type="ARBA" id="ARBA00022660"/>
    </source>
</evidence>
<protein>
    <recommendedName>
        <fullName evidence="3 16">Cytochrome c oxidase subunit 2</fullName>
    </recommendedName>
</protein>
<dbReference type="PROSITE" id="PS00078">
    <property type="entry name" value="COX2"/>
    <property type="match status" value="1"/>
</dbReference>
<dbReference type="Pfam" id="PF00116">
    <property type="entry name" value="COX2"/>
    <property type="match status" value="1"/>
</dbReference>
<feature type="transmembrane region" description="Helical" evidence="17">
    <location>
        <begin position="38"/>
        <end position="55"/>
    </location>
</feature>
<dbReference type="SUPFAM" id="SSF81464">
    <property type="entry name" value="Cytochrome c oxidase subunit II-like, transmembrane region"/>
    <property type="match status" value="1"/>
</dbReference>
<dbReference type="FunFam" id="2.60.40.420:FF:000001">
    <property type="entry name" value="Cytochrome c oxidase subunit 2"/>
    <property type="match status" value="1"/>
</dbReference>
<feature type="domain" description="Cytochrome oxidase subunit II transmembrane region profile" evidence="19">
    <location>
        <begin position="13"/>
        <end position="103"/>
    </location>
</feature>
<keyword evidence="16 20" id="KW-0496">Mitochondrion</keyword>
<evidence type="ECO:0000256" key="12">
    <source>
        <dbReference type="ARBA" id="ARBA00022989"/>
    </source>
</evidence>
<evidence type="ECO:0000256" key="9">
    <source>
        <dbReference type="ARBA" id="ARBA00022842"/>
    </source>
</evidence>
<evidence type="ECO:0000256" key="7">
    <source>
        <dbReference type="ARBA" id="ARBA00022723"/>
    </source>
</evidence>
<evidence type="ECO:0000259" key="19">
    <source>
        <dbReference type="PROSITE" id="PS50999"/>
    </source>
</evidence>
<dbReference type="Gene3D" id="1.10.287.90">
    <property type="match status" value="1"/>
</dbReference>
<keyword evidence="14 16" id="KW-0472">Membrane</keyword>
<comment type="similarity">
    <text evidence="2 16">Belongs to the cytochrome c oxidase subunit 2 family.</text>
</comment>
<keyword evidence="13 16" id="KW-0186">Copper</keyword>
<comment type="function">
    <text evidence="16">Component of the cytochrome c oxidase, the last enzyme in the mitochondrial electron transport chain which drives oxidative phosphorylation. The respiratory chain contains 3 multisubunit complexes succinate dehydrogenase (complex II, CII), ubiquinol-cytochrome c oxidoreductase (cytochrome b-c1 complex, complex III, CIII) and cytochrome c oxidase (complex IV, CIV), that cooperate to transfer electrons derived from NADH and succinate to molecular oxygen, creating an electrochemical gradient over the inner membrane that drives transmembrane transport and the ATP synthase. Cytochrome c oxidase is the component of the respiratory chain that catalyzes the reduction of oxygen to water. Electrons originating from reduced cytochrome c in the intermembrane space (IMS) are transferred via the dinuclear copper A center (CU(A)) of subunit 2 and heme A of subunit 1 to the active site in subunit 1, a binuclear center (BNC) formed by heme A3 and copper B (CU(B)). The BNC reduces molecular oxygen to 2 water molecules using 4 electrons from cytochrome c in the IMS and 4 protons from the mitochondrial matrix.</text>
</comment>
<dbReference type="InterPro" id="IPR002429">
    <property type="entry name" value="CcO_II-like_C"/>
</dbReference>
<dbReference type="InterPro" id="IPR045187">
    <property type="entry name" value="CcO_II"/>
</dbReference>
<evidence type="ECO:0000256" key="10">
    <source>
        <dbReference type="ARBA" id="ARBA00022967"/>
    </source>
</evidence>
<dbReference type="GO" id="GO:0005743">
    <property type="term" value="C:mitochondrial inner membrane"/>
    <property type="evidence" value="ECO:0007669"/>
    <property type="project" value="UniProtKB-SubCell"/>
</dbReference>
<keyword evidence="4 16" id="KW-0813">Transport</keyword>
<keyword evidence="12 17" id="KW-1133">Transmembrane helix</keyword>
<evidence type="ECO:0000256" key="15">
    <source>
        <dbReference type="ARBA" id="ARBA00049512"/>
    </source>
</evidence>
<dbReference type="CDD" id="cd13912">
    <property type="entry name" value="CcO_II_C"/>
    <property type="match status" value="1"/>
</dbReference>
<dbReference type="PANTHER" id="PTHR22888">
    <property type="entry name" value="CYTOCHROME C OXIDASE, SUBUNIT II"/>
    <property type="match status" value="1"/>
</dbReference>
<evidence type="ECO:0000256" key="3">
    <source>
        <dbReference type="ARBA" id="ARBA00015946"/>
    </source>
</evidence>
<evidence type="ECO:0000256" key="1">
    <source>
        <dbReference type="ARBA" id="ARBA00004448"/>
    </source>
</evidence>
<dbReference type="InterPro" id="IPR011759">
    <property type="entry name" value="Cyt_c_oxidase_su2_TM_dom"/>
</dbReference>